<sequence>MFAFAGFALARNCTPGLRYCGSTLLDIGNYQGQIDQALADAGVQEVDNGKSALFFCQGGDNGVIQFIRECTVGQCVDAGTGNDDHCA</sequence>
<accession>A0A0C3CB97</accession>
<evidence type="ECO:0000313" key="1">
    <source>
        <dbReference type="EMBL" id="KIM41489.1"/>
    </source>
</evidence>
<evidence type="ECO:0000313" key="2">
    <source>
        <dbReference type="Proteomes" id="UP000053424"/>
    </source>
</evidence>
<protein>
    <submittedName>
        <fullName evidence="1">Uncharacterized protein</fullName>
    </submittedName>
</protein>
<keyword evidence="2" id="KW-1185">Reference proteome</keyword>
<organism evidence="1 2">
    <name type="scientific">Hebeloma cylindrosporum</name>
    <dbReference type="NCBI Taxonomy" id="76867"/>
    <lineage>
        <taxon>Eukaryota</taxon>
        <taxon>Fungi</taxon>
        <taxon>Dikarya</taxon>
        <taxon>Basidiomycota</taxon>
        <taxon>Agaricomycotina</taxon>
        <taxon>Agaricomycetes</taxon>
        <taxon>Agaricomycetidae</taxon>
        <taxon>Agaricales</taxon>
        <taxon>Agaricineae</taxon>
        <taxon>Hymenogastraceae</taxon>
        <taxon>Hebeloma</taxon>
    </lineage>
</organism>
<dbReference type="AlphaFoldDB" id="A0A0C3CB97"/>
<dbReference type="STRING" id="686832.A0A0C3CB97"/>
<dbReference type="Proteomes" id="UP000053424">
    <property type="component" value="Unassembled WGS sequence"/>
</dbReference>
<dbReference type="HOGENOM" id="CLU_138695_1_0_1"/>
<dbReference type="OrthoDB" id="4186099at2759"/>
<proteinExistence type="predicted"/>
<gene>
    <name evidence="1" type="ORF">M413DRAFT_27828</name>
</gene>
<reference evidence="2" key="2">
    <citation type="submission" date="2015-01" db="EMBL/GenBank/DDBJ databases">
        <title>Evolutionary Origins and Diversification of the Mycorrhizal Mutualists.</title>
        <authorList>
            <consortium name="DOE Joint Genome Institute"/>
            <consortium name="Mycorrhizal Genomics Consortium"/>
            <person name="Kohler A."/>
            <person name="Kuo A."/>
            <person name="Nagy L.G."/>
            <person name="Floudas D."/>
            <person name="Copeland A."/>
            <person name="Barry K.W."/>
            <person name="Cichocki N."/>
            <person name="Veneault-Fourrey C."/>
            <person name="LaButti K."/>
            <person name="Lindquist E.A."/>
            <person name="Lipzen A."/>
            <person name="Lundell T."/>
            <person name="Morin E."/>
            <person name="Murat C."/>
            <person name="Riley R."/>
            <person name="Ohm R."/>
            <person name="Sun H."/>
            <person name="Tunlid A."/>
            <person name="Henrissat B."/>
            <person name="Grigoriev I.V."/>
            <person name="Hibbett D.S."/>
            <person name="Martin F."/>
        </authorList>
    </citation>
    <scope>NUCLEOTIDE SEQUENCE [LARGE SCALE GENOMIC DNA]</scope>
    <source>
        <strain evidence="2">h7</strain>
    </source>
</reference>
<name>A0A0C3CB97_HEBCY</name>
<reference evidence="1 2" key="1">
    <citation type="submission" date="2014-04" db="EMBL/GenBank/DDBJ databases">
        <authorList>
            <consortium name="DOE Joint Genome Institute"/>
            <person name="Kuo A."/>
            <person name="Gay G."/>
            <person name="Dore J."/>
            <person name="Kohler A."/>
            <person name="Nagy L.G."/>
            <person name="Floudas D."/>
            <person name="Copeland A."/>
            <person name="Barry K.W."/>
            <person name="Cichocki N."/>
            <person name="Veneault-Fourrey C."/>
            <person name="LaButti K."/>
            <person name="Lindquist E.A."/>
            <person name="Lipzen A."/>
            <person name="Lundell T."/>
            <person name="Morin E."/>
            <person name="Murat C."/>
            <person name="Sun H."/>
            <person name="Tunlid A."/>
            <person name="Henrissat B."/>
            <person name="Grigoriev I.V."/>
            <person name="Hibbett D.S."/>
            <person name="Martin F."/>
            <person name="Nordberg H.P."/>
            <person name="Cantor M.N."/>
            <person name="Hua S.X."/>
        </authorList>
    </citation>
    <scope>NUCLEOTIDE SEQUENCE [LARGE SCALE GENOMIC DNA]</scope>
    <source>
        <strain evidence="2">h7</strain>
    </source>
</reference>
<dbReference type="EMBL" id="KN831780">
    <property type="protein sequence ID" value="KIM41489.1"/>
    <property type="molecule type" value="Genomic_DNA"/>
</dbReference>